<evidence type="ECO:0000313" key="4">
    <source>
        <dbReference type="EMBL" id="MBS3018764.1"/>
    </source>
</evidence>
<keyword evidence="5" id="KW-1185">Reference proteome</keyword>
<feature type="coiled-coil region" evidence="1">
    <location>
        <begin position="103"/>
        <end position="136"/>
    </location>
</feature>
<dbReference type="SUPFAM" id="SSF64383">
    <property type="entry name" value="Cell-division protein ZipA, C-terminal domain"/>
    <property type="match status" value="1"/>
</dbReference>
<gene>
    <name evidence="4" type="ORF">DJFAAGMI_01497</name>
</gene>
<evidence type="ECO:0000259" key="3">
    <source>
        <dbReference type="SMART" id="SM00771"/>
    </source>
</evidence>
<comment type="caution">
    <text evidence="4">The sequence shown here is derived from an EMBL/GenBank/DDBJ whole genome shotgun (WGS) entry which is preliminary data.</text>
</comment>
<organism evidence="4 5">
    <name type="scientific">Comamonas brasiliensis</name>
    <dbReference type="NCBI Taxonomy" id="1812482"/>
    <lineage>
        <taxon>Bacteria</taxon>
        <taxon>Pseudomonadati</taxon>
        <taxon>Pseudomonadota</taxon>
        <taxon>Betaproteobacteria</taxon>
        <taxon>Burkholderiales</taxon>
        <taxon>Comamonadaceae</taxon>
        <taxon>Comamonas</taxon>
    </lineage>
</organism>
<evidence type="ECO:0000256" key="1">
    <source>
        <dbReference type="SAM" id="Coils"/>
    </source>
</evidence>
<proteinExistence type="predicted"/>
<keyword evidence="1" id="KW-0175">Coiled coil</keyword>
<dbReference type="InterPro" id="IPR036765">
    <property type="entry name" value="ZipA_FtsZ-bd_C_sf"/>
</dbReference>
<reference evidence="4 5" key="1">
    <citation type="submission" date="2020-03" db="EMBL/GenBank/DDBJ databases">
        <title>The role of nitrogen metabolism on polyethylene biodegradation.</title>
        <authorList>
            <person name="Peixoto J."/>
            <person name="Vizzotto C.S."/>
            <person name="Ramos A."/>
            <person name="Alves G."/>
            <person name="Steindorff A."/>
            <person name="Kruger R."/>
        </authorList>
    </citation>
    <scope>NUCLEOTIDE SEQUENCE [LARGE SCALE GENOMIC DNA]</scope>
    <source>
        <strain evidence="4 5">PE63</strain>
    </source>
</reference>
<dbReference type="Proteomes" id="UP001647436">
    <property type="component" value="Unassembled WGS sequence"/>
</dbReference>
<accession>A0ABS5LQI8</accession>
<dbReference type="InterPro" id="IPR007449">
    <property type="entry name" value="ZipA_FtsZ-bd_C"/>
</dbReference>
<protein>
    <recommendedName>
        <fullName evidence="3">ZipA C-terminal FtsZ-binding domain-containing protein</fullName>
    </recommendedName>
</protein>
<feature type="region of interest" description="Disordered" evidence="2">
    <location>
        <begin position="28"/>
        <end position="51"/>
    </location>
</feature>
<evidence type="ECO:0000313" key="5">
    <source>
        <dbReference type="Proteomes" id="UP001647436"/>
    </source>
</evidence>
<dbReference type="EMBL" id="JAANES010000001">
    <property type="protein sequence ID" value="MBS3018764.1"/>
    <property type="molecule type" value="Genomic_DNA"/>
</dbReference>
<evidence type="ECO:0000256" key="2">
    <source>
        <dbReference type="SAM" id="MobiDB-lite"/>
    </source>
</evidence>
<name>A0ABS5LQI8_9BURK</name>
<dbReference type="RefSeq" id="WP_211456549.1">
    <property type="nucleotide sequence ID" value="NZ_JAANES010000001.1"/>
</dbReference>
<dbReference type="SMART" id="SM00771">
    <property type="entry name" value="ZipA_C"/>
    <property type="match status" value="1"/>
</dbReference>
<sequence length="451" mass="48731">MSNLQISLAVLGVVLLALIVAYNSWTARRNAPKRAEPEEESTDPQRLEPGMNTVGHGADLTKYQHEPVLGDFGNAIPGTEPLQMPESAGRFAEADAELARLVAREAHEEAQRQEALAAAQQKAELAEAAHAGAMQEATAQRTDAAIAAVTEQAAQAVEPVLTDAPLAVSIPPASSVERRGHLDALIDAIAPVTVAQIVPGEVALQAQPSTRRAGNKPFAIEGMNQESKQWEPLQTGQRYLGFQAGVQLANRTGALNEIEFSEFVTKVQRFADALGAMADVPNMLNEVSRARELDQFASEHDAQLSFMLRARQASWSAGYVQQNAQRLGFVITPMPGRMVLASPIQGLPPVLVLNYDPQAAMGDDLDQSVVREFLLSLDVAQVPRGQQPFARLRQVAEQLCQTMDGVLCDQNGYLLPVSALDPIQHDLELLYDKLDSAELSAGSLLARRLFS</sequence>
<feature type="domain" description="ZipA C-terminal FtsZ-binding" evidence="3">
    <location>
        <begin position="300"/>
        <end position="427"/>
    </location>
</feature>